<dbReference type="AlphaFoldDB" id="A0A198FI36"/>
<dbReference type="GO" id="GO:0042274">
    <property type="term" value="P:ribosomal small subunit biogenesis"/>
    <property type="evidence" value="ECO:0007669"/>
    <property type="project" value="UniProtKB-UniRule"/>
</dbReference>
<proteinExistence type="inferred from homology"/>
<comment type="caution">
    <text evidence="8">The sequence shown here is derived from an EMBL/GenBank/DDBJ whole genome shotgun (WGS) entry which is preliminary data.</text>
</comment>
<feature type="domain" description="Ribosome maturation factor RimM PRC barrel" evidence="7">
    <location>
        <begin position="107"/>
        <end position="180"/>
    </location>
</feature>
<name>A0A198FI36_9GAMM</name>
<dbReference type="GO" id="GO:0005840">
    <property type="term" value="C:ribosome"/>
    <property type="evidence" value="ECO:0007669"/>
    <property type="project" value="InterPro"/>
</dbReference>
<dbReference type="OrthoDB" id="9783509at2"/>
<comment type="subcellular location">
    <subcellularLocation>
        <location evidence="5">Cytoplasm</location>
    </subcellularLocation>
</comment>
<dbReference type="PANTHER" id="PTHR33692">
    <property type="entry name" value="RIBOSOME MATURATION FACTOR RIMM"/>
    <property type="match status" value="1"/>
</dbReference>
<dbReference type="InterPro" id="IPR011961">
    <property type="entry name" value="RimM"/>
</dbReference>
<keyword evidence="2 5" id="KW-0690">Ribosome biogenesis</keyword>
<dbReference type="PANTHER" id="PTHR33692:SF1">
    <property type="entry name" value="RIBOSOME MATURATION FACTOR RIMM"/>
    <property type="match status" value="1"/>
</dbReference>
<dbReference type="PATRIC" id="fig|1354337.4.peg.2581"/>
<accession>A0A198FI36</accession>
<dbReference type="InterPro" id="IPR036976">
    <property type="entry name" value="RimM_N_sf"/>
</dbReference>
<comment type="domain">
    <text evidence="5">The PRC barrel domain binds ribosomal protein uS19.</text>
</comment>
<dbReference type="HAMAP" id="MF_00014">
    <property type="entry name" value="Ribosome_mat_RimM"/>
    <property type="match status" value="1"/>
</dbReference>
<dbReference type="GO" id="GO:0006364">
    <property type="term" value="P:rRNA processing"/>
    <property type="evidence" value="ECO:0007669"/>
    <property type="project" value="UniProtKB-UniRule"/>
</dbReference>
<dbReference type="InterPro" id="IPR002676">
    <property type="entry name" value="RimM_N"/>
</dbReference>
<keyword evidence="1 5" id="KW-0963">Cytoplasm</keyword>
<evidence type="ECO:0000313" key="9">
    <source>
        <dbReference type="Proteomes" id="UP000094023"/>
    </source>
</evidence>
<evidence type="ECO:0000256" key="2">
    <source>
        <dbReference type="ARBA" id="ARBA00022517"/>
    </source>
</evidence>
<dbReference type="Gene3D" id="2.40.30.60">
    <property type="entry name" value="RimM"/>
    <property type="match status" value="1"/>
</dbReference>
<dbReference type="InterPro" id="IPR009000">
    <property type="entry name" value="Transl_B-barrel_sf"/>
</dbReference>
<dbReference type="RefSeq" id="WP_066751492.1">
    <property type="nucleotide sequence ID" value="NZ_LXEN01000121.1"/>
</dbReference>
<evidence type="ECO:0000313" key="8">
    <source>
        <dbReference type="EMBL" id="OAT24553.1"/>
    </source>
</evidence>
<dbReference type="GO" id="GO:0043022">
    <property type="term" value="F:ribosome binding"/>
    <property type="evidence" value="ECO:0007669"/>
    <property type="project" value="InterPro"/>
</dbReference>
<dbReference type="GO" id="GO:0005737">
    <property type="term" value="C:cytoplasm"/>
    <property type="evidence" value="ECO:0007669"/>
    <property type="project" value="UniProtKB-SubCell"/>
</dbReference>
<protein>
    <recommendedName>
        <fullName evidence="5">Ribosome maturation factor RimM</fullName>
    </recommendedName>
</protein>
<keyword evidence="4 5" id="KW-0143">Chaperone</keyword>
<dbReference type="InterPro" id="IPR011033">
    <property type="entry name" value="PRC_barrel-like_sf"/>
</dbReference>
<dbReference type="Gene3D" id="2.30.30.240">
    <property type="entry name" value="PRC-barrel domain"/>
    <property type="match status" value="1"/>
</dbReference>
<evidence type="ECO:0000256" key="5">
    <source>
        <dbReference type="HAMAP-Rule" id="MF_00014"/>
    </source>
</evidence>
<keyword evidence="9" id="KW-1185">Reference proteome</keyword>
<sequence length="181" mass="20740">MSEQKTLKEPVEPIVMGKLGSPYGIRGWLRVFSSTERAENIFEYQPWFIQRHGVWEIIELESWKHHNQDIIVKLKGVDDRDAANILTNFEIVVNTSQLPELEGEYYWKDLMGCHVETDKGYDLGVVTDMMETGSNDVLVIKANLKDAFGIGERLVPFLDGQVIKKVDLSARKIIVDWDPGF</sequence>
<gene>
    <name evidence="5" type="primary">rimM</name>
    <name evidence="8" type="ORF">M983_2519</name>
</gene>
<comment type="function">
    <text evidence="5">An accessory protein needed during the final step in the assembly of 30S ribosomal subunit, possibly for assembly of the head region. Essential for efficient processing of 16S rRNA. May be needed both before and after RbfA during the maturation of 16S rRNA. It has affinity for free ribosomal 30S subunits but not for 70S ribosomes.</text>
</comment>
<organism evidence="8 9">
    <name type="scientific">Proteus myxofaciens ATCC 19692</name>
    <dbReference type="NCBI Taxonomy" id="1354337"/>
    <lineage>
        <taxon>Bacteria</taxon>
        <taxon>Pseudomonadati</taxon>
        <taxon>Pseudomonadota</taxon>
        <taxon>Gammaproteobacteria</taxon>
        <taxon>Enterobacterales</taxon>
        <taxon>Morganellaceae</taxon>
        <taxon>Proteus</taxon>
    </lineage>
</organism>
<keyword evidence="3 5" id="KW-0698">rRNA processing</keyword>
<dbReference type="SUPFAM" id="SSF50447">
    <property type="entry name" value="Translation proteins"/>
    <property type="match status" value="1"/>
</dbReference>
<evidence type="ECO:0000256" key="4">
    <source>
        <dbReference type="ARBA" id="ARBA00023186"/>
    </source>
</evidence>
<dbReference type="SUPFAM" id="SSF50346">
    <property type="entry name" value="PRC-barrel domain"/>
    <property type="match status" value="1"/>
</dbReference>
<dbReference type="NCBIfam" id="TIGR02273">
    <property type="entry name" value="16S_RimM"/>
    <property type="match status" value="1"/>
</dbReference>
<dbReference type="EMBL" id="LXEN01000121">
    <property type="protein sequence ID" value="OAT24553.1"/>
    <property type="molecule type" value="Genomic_DNA"/>
</dbReference>
<evidence type="ECO:0000256" key="1">
    <source>
        <dbReference type="ARBA" id="ARBA00022490"/>
    </source>
</evidence>
<dbReference type="Proteomes" id="UP000094023">
    <property type="component" value="Unassembled WGS sequence"/>
</dbReference>
<dbReference type="STRING" id="1354337.M983_2519"/>
<comment type="subunit">
    <text evidence="5">Binds ribosomal protein uS19.</text>
</comment>
<dbReference type="InterPro" id="IPR056792">
    <property type="entry name" value="PRC_RimM"/>
</dbReference>
<dbReference type="Pfam" id="PF01782">
    <property type="entry name" value="RimM"/>
    <property type="match status" value="1"/>
</dbReference>
<comment type="similarity">
    <text evidence="5">Belongs to the RimM family.</text>
</comment>
<dbReference type="FunFam" id="2.40.30.60:FF:000001">
    <property type="entry name" value="Ribosome maturation factor RimM"/>
    <property type="match status" value="1"/>
</dbReference>
<dbReference type="Pfam" id="PF24986">
    <property type="entry name" value="PRC_RimM"/>
    <property type="match status" value="1"/>
</dbReference>
<evidence type="ECO:0000256" key="3">
    <source>
        <dbReference type="ARBA" id="ARBA00022552"/>
    </source>
</evidence>
<evidence type="ECO:0000259" key="7">
    <source>
        <dbReference type="Pfam" id="PF24986"/>
    </source>
</evidence>
<evidence type="ECO:0000259" key="6">
    <source>
        <dbReference type="Pfam" id="PF01782"/>
    </source>
</evidence>
<feature type="domain" description="RimM N-terminal" evidence="6">
    <location>
        <begin position="15"/>
        <end position="96"/>
    </location>
</feature>
<reference evidence="8 9" key="1">
    <citation type="submission" date="2016-04" db="EMBL/GenBank/DDBJ databases">
        <title>ATOL: Assembling a taxonomically balanced genome-scale reconstruction of the evolutionary history of the Enterobacteriaceae.</title>
        <authorList>
            <person name="Plunkett G.III."/>
            <person name="Neeno-Eckwall E.C."/>
            <person name="Glasner J.D."/>
            <person name="Perna N.T."/>
        </authorList>
    </citation>
    <scope>NUCLEOTIDE SEQUENCE [LARGE SCALE GENOMIC DNA]</scope>
    <source>
        <strain evidence="8 9">ATCC 19692</strain>
    </source>
</reference>